<dbReference type="InterPro" id="IPR005829">
    <property type="entry name" value="Sugar_transporter_CS"/>
</dbReference>
<dbReference type="OrthoDB" id="7066727at2"/>
<feature type="transmembrane region" description="Helical" evidence="7">
    <location>
        <begin position="444"/>
        <end position="465"/>
    </location>
</feature>
<feature type="transmembrane region" description="Helical" evidence="7">
    <location>
        <begin position="283"/>
        <end position="305"/>
    </location>
</feature>
<feature type="transmembrane region" description="Helical" evidence="7">
    <location>
        <begin position="352"/>
        <end position="369"/>
    </location>
</feature>
<dbReference type="PANTHER" id="PTHR23511:SF34">
    <property type="entry name" value="SYNAPTIC VESICLE GLYCOPROTEIN 2"/>
    <property type="match status" value="1"/>
</dbReference>
<dbReference type="AlphaFoldDB" id="A0A4V4N7G8"/>
<feature type="transmembrane region" description="Helical" evidence="7">
    <location>
        <begin position="121"/>
        <end position="143"/>
    </location>
</feature>
<feature type="transmembrane region" description="Helical" evidence="7">
    <location>
        <begin position="416"/>
        <end position="438"/>
    </location>
</feature>
<keyword evidence="4 7" id="KW-0812">Transmembrane</keyword>
<feature type="transmembrane region" description="Helical" evidence="7">
    <location>
        <begin position="164"/>
        <end position="183"/>
    </location>
</feature>
<dbReference type="GO" id="GO:0016020">
    <property type="term" value="C:membrane"/>
    <property type="evidence" value="ECO:0007669"/>
    <property type="project" value="UniProtKB-SubCell"/>
</dbReference>
<feature type="transmembrane region" description="Helical" evidence="7">
    <location>
        <begin position="189"/>
        <end position="208"/>
    </location>
</feature>
<comment type="caution">
    <text evidence="9">The sequence shown here is derived from an EMBL/GenBank/DDBJ whole genome shotgun (WGS) entry which is preliminary data.</text>
</comment>
<comment type="subcellular location">
    <subcellularLocation>
        <location evidence="1">Membrane</location>
        <topology evidence="1">Multi-pass membrane protein</topology>
    </subcellularLocation>
</comment>
<dbReference type="Gene3D" id="1.20.1250.20">
    <property type="entry name" value="MFS general substrate transporter like domains"/>
    <property type="match status" value="2"/>
</dbReference>
<evidence type="ECO:0000256" key="7">
    <source>
        <dbReference type="SAM" id="Phobius"/>
    </source>
</evidence>
<name>A0A4V4N7G8_9NEIS</name>
<feature type="transmembrane region" description="Helical" evidence="7">
    <location>
        <begin position="375"/>
        <end position="395"/>
    </location>
</feature>
<keyword evidence="6 7" id="KW-0472">Membrane</keyword>
<dbReference type="EMBL" id="STGJ01000013">
    <property type="protein sequence ID" value="TIC80523.1"/>
    <property type="molecule type" value="Genomic_DNA"/>
</dbReference>
<keyword evidence="10" id="KW-1185">Reference proteome</keyword>
<dbReference type="Proteomes" id="UP000308891">
    <property type="component" value="Unassembled WGS sequence"/>
</dbReference>
<dbReference type="PROSITE" id="PS00216">
    <property type="entry name" value="SUGAR_TRANSPORT_1"/>
    <property type="match status" value="1"/>
</dbReference>
<dbReference type="Pfam" id="PF00083">
    <property type="entry name" value="Sugar_tr"/>
    <property type="match status" value="1"/>
</dbReference>
<dbReference type="PROSITE" id="PS00217">
    <property type="entry name" value="SUGAR_TRANSPORT_2"/>
    <property type="match status" value="1"/>
</dbReference>
<feature type="transmembrane region" description="Helical" evidence="7">
    <location>
        <begin position="40"/>
        <end position="62"/>
    </location>
</feature>
<accession>A0A4V4N7G8</accession>
<organism evidence="9 10">
    <name type="scientific">Crenobacter intestini</name>
    <dbReference type="NCBI Taxonomy" id="2563443"/>
    <lineage>
        <taxon>Bacteria</taxon>
        <taxon>Pseudomonadati</taxon>
        <taxon>Pseudomonadota</taxon>
        <taxon>Betaproteobacteria</taxon>
        <taxon>Neisseriales</taxon>
        <taxon>Neisseriaceae</taxon>
        <taxon>Crenobacter</taxon>
    </lineage>
</organism>
<feature type="transmembrane region" description="Helical" evidence="7">
    <location>
        <begin position="96"/>
        <end position="115"/>
    </location>
</feature>
<evidence type="ECO:0000256" key="3">
    <source>
        <dbReference type="ARBA" id="ARBA00022448"/>
    </source>
</evidence>
<dbReference type="PROSITE" id="PS50850">
    <property type="entry name" value="MFS"/>
    <property type="match status" value="1"/>
</dbReference>
<dbReference type="SUPFAM" id="SSF103473">
    <property type="entry name" value="MFS general substrate transporter"/>
    <property type="match status" value="1"/>
</dbReference>
<evidence type="ECO:0000256" key="6">
    <source>
        <dbReference type="ARBA" id="ARBA00023136"/>
    </source>
</evidence>
<evidence type="ECO:0000256" key="1">
    <source>
        <dbReference type="ARBA" id="ARBA00004141"/>
    </source>
</evidence>
<evidence type="ECO:0000256" key="4">
    <source>
        <dbReference type="ARBA" id="ARBA00022692"/>
    </source>
</evidence>
<dbReference type="RefSeq" id="WP_136554345.1">
    <property type="nucleotide sequence ID" value="NZ_STGJ01000013.1"/>
</dbReference>
<keyword evidence="3" id="KW-0813">Transport</keyword>
<evidence type="ECO:0000313" key="10">
    <source>
        <dbReference type="Proteomes" id="UP000308891"/>
    </source>
</evidence>
<comment type="similarity">
    <text evidence="2">Belongs to the major facilitator superfamily. Sugar transporter (TC 2.A.1.1) family.</text>
</comment>
<dbReference type="InterPro" id="IPR036259">
    <property type="entry name" value="MFS_trans_sf"/>
</dbReference>
<feature type="domain" description="Major facilitator superfamily (MFS) profile" evidence="8">
    <location>
        <begin position="31"/>
        <end position="470"/>
    </location>
</feature>
<sequence length="495" mass="51063">MTPPVSQVSPAHQGLLDLIDEATLGCGHARLWALASGGTLLNGMSLMLLGIAIPLLSARFALSPAEQGLLGAALVFGSVPGALLGGFAADRAGRKPVFIADMALVALGAALAAWAQTPLTLAAGLLLVGFGIGVDFPVSGTYVAEWMPVASRPRSMVALKGSQAAGMVIGAGAGLALLDASYTSGVWRLLLGCTGLCAALIALARLALQESPRWLMLHGRNLEAARALASVLPHLAEHSLRHAQVAGTARHVQSLAEPAHAMHARSLLQTPYRRRLALSCLPWLLMDIATYGVGLFTPVILASLGLNDAGASLIGRDAAATRGSALVDLALLAGAVASLYFVPWLGAIRAQAIGFAGMACGMVLMLLAINGDTGLYSLVWILGGFALYNLAMYAGPNATTFALPPVLFPTQLRATACGVASSTAKVGACIGIVFLPMIREQWGVAAVLILAAMISLIGCILTLWLSGGGIPVRPLEYHQATDSIDQRAPEYPVAK</sequence>
<reference evidence="9 10" key="1">
    <citation type="submission" date="2019-04" db="EMBL/GenBank/DDBJ databases">
        <title>Crenobacter sp. nov.</title>
        <authorList>
            <person name="Shi S."/>
        </authorList>
    </citation>
    <scope>NUCLEOTIDE SEQUENCE [LARGE SCALE GENOMIC DNA]</scope>
    <source>
        <strain evidence="9 10">GY 70310</strain>
    </source>
</reference>
<gene>
    <name evidence="9" type="ORF">E5K04_11860</name>
</gene>
<evidence type="ECO:0000256" key="2">
    <source>
        <dbReference type="ARBA" id="ARBA00010992"/>
    </source>
</evidence>
<proteinExistence type="inferred from homology"/>
<dbReference type="GO" id="GO:0022857">
    <property type="term" value="F:transmembrane transporter activity"/>
    <property type="evidence" value="ECO:0007669"/>
    <property type="project" value="InterPro"/>
</dbReference>
<evidence type="ECO:0000256" key="5">
    <source>
        <dbReference type="ARBA" id="ARBA00022989"/>
    </source>
</evidence>
<feature type="transmembrane region" description="Helical" evidence="7">
    <location>
        <begin position="68"/>
        <end position="89"/>
    </location>
</feature>
<dbReference type="InterPro" id="IPR020846">
    <property type="entry name" value="MFS_dom"/>
</dbReference>
<evidence type="ECO:0000313" key="9">
    <source>
        <dbReference type="EMBL" id="TIC80523.1"/>
    </source>
</evidence>
<feature type="transmembrane region" description="Helical" evidence="7">
    <location>
        <begin position="325"/>
        <end position="345"/>
    </location>
</feature>
<dbReference type="InterPro" id="IPR005828">
    <property type="entry name" value="MFS_sugar_transport-like"/>
</dbReference>
<evidence type="ECO:0000259" key="8">
    <source>
        <dbReference type="PROSITE" id="PS50850"/>
    </source>
</evidence>
<keyword evidence="5 7" id="KW-1133">Transmembrane helix</keyword>
<protein>
    <submittedName>
        <fullName evidence="9">MFS transporter</fullName>
    </submittedName>
</protein>
<dbReference type="PANTHER" id="PTHR23511">
    <property type="entry name" value="SYNAPTIC VESICLE GLYCOPROTEIN 2"/>
    <property type="match status" value="1"/>
</dbReference>